<dbReference type="SUPFAM" id="SSF81383">
    <property type="entry name" value="F-box domain"/>
    <property type="match status" value="1"/>
</dbReference>
<accession>A0A420Y7U4</accession>
<dbReference type="InterPro" id="IPR001810">
    <property type="entry name" value="F-box_dom"/>
</dbReference>
<dbReference type="PROSITE" id="PS50181">
    <property type="entry name" value="FBOX"/>
    <property type="match status" value="1"/>
</dbReference>
<sequence>MEVHSFASFLALPSDTLGVRPLTTSSTDTYPGILRTGASKILRIMEGPQRLDTLPPEIVCQIFGELDLVSALAFAESRRYFARILRFHWKSIFFSNISRDFTPLGPLLQLAGLLQEHEETATRSRESIEYNARFGGGRLATHDASAGRFTFERKHMLTLLHICKVVRQWELSFPRFRFAEAHPEVRRSLNPYEKERLRRALYHWWCYVLFSRDQQYTSVYKRRTILDGSKHDAPLYLSSLSTAELFELRDLALTLEPAVDMELRSLRLAPHRLNVTDGDDERHWIAGLILELAPDDILHYLENGNASYHSLDHLMQTMLLTERRLGVLRGQNLLTKLHSVWMDRSRILMVGEPEQEWEAGQQSDRPCLNLLFPESEGGILDFRDARHEMLRVKYGHDQAQ</sequence>
<reference evidence="2 3" key="1">
    <citation type="submission" date="2018-08" db="EMBL/GenBank/DDBJ databases">
        <title>Draft genome of the lignicolous fungus Coniochaeta pulveracea.</title>
        <authorList>
            <person name="Borstlap C.J."/>
            <person name="De Witt R.N."/>
            <person name="Botha A."/>
            <person name="Volschenk H."/>
        </authorList>
    </citation>
    <scope>NUCLEOTIDE SEQUENCE [LARGE SCALE GENOMIC DNA]</scope>
    <source>
        <strain evidence="2 3">CAB683</strain>
    </source>
</reference>
<organism evidence="2 3">
    <name type="scientific">Coniochaeta pulveracea</name>
    <dbReference type="NCBI Taxonomy" id="177199"/>
    <lineage>
        <taxon>Eukaryota</taxon>
        <taxon>Fungi</taxon>
        <taxon>Dikarya</taxon>
        <taxon>Ascomycota</taxon>
        <taxon>Pezizomycotina</taxon>
        <taxon>Sordariomycetes</taxon>
        <taxon>Sordariomycetidae</taxon>
        <taxon>Coniochaetales</taxon>
        <taxon>Coniochaetaceae</taxon>
        <taxon>Coniochaeta</taxon>
    </lineage>
</organism>
<name>A0A420Y7U4_9PEZI</name>
<dbReference type="STRING" id="177199.A0A420Y7U4"/>
<gene>
    <name evidence="2" type="ORF">DL546_004113</name>
</gene>
<evidence type="ECO:0000313" key="2">
    <source>
        <dbReference type="EMBL" id="RKU43959.1"/>
    </source>
</evidence>
<proteinExistence type="predicted"/>
<evidence type="ECO:0000259" key="1">
    <source>
        <dbReference type="PROSITE" id="PS50181"/>
    </source>
</evidence>
<protein>
    <recommendedName>
        <fullName evidence="1">F-box domain-containing protein</fullName>
    </recommendedName>
</protein>
<keyword evidence="3" id="KW-1185">Reference proteome</keyword>
<dbReference type="OrthoDB" id="1638493at2759"/>
<dbReference type="Proteomes" id="UP000275385">
    <property type="component" value="Unassembled WGS sequence"/>
</dbReference>
<dbReference type="AlphaFoldDB" id="A0A420Y7U4"/>
<dbReference type="EMBL" id="QVQW01000036">
    <property type="protein sequence ID" value="RKU43959.1"/>
    <property type="molecule type" value="Genomic_DNA"/>
</dbReference>
<feature type="domain" description="F-box" evidence="1">
    <location>
        <begin position="48"/>
        <end position="92"/>
    </location>
</feature>
<dbReference type="InterPro" id="IPR036047">
    <property type="entry name" value="F-box-like_dom_sf"/>
</dbReference>
<evidence type="ECO:0000313" key="3">
    <source>
        <dbReference type="Proteomes" id="UP000275385"/>
    </source>
</evidence>
<comment type="caution">
    <text evidence="2">The sequence shown here is derived from an EMBL/GenBank/DDBJ whole genome shotgun (WGS) entry which is preliminary data.</text>
</comment>